<proteinExistence type="predicted"/>
<accession>A0A8S3ZKM1</accession>
<evidence type="ECO:0000256" key="1">
    <source>
        <dbReference type="SAM" id="Coils"/>
    </source>
</evidence>
<organism evidence="2 3">
    <name type="scientific">Candidula unifasciata</name>
    <dbReference type="NCBI Taxonomy" id="100452"/>
    <lineage>
        <taxon>Eukaryota</taxon>
        <taxon>Metazoa</taxon>
        <taxon>Spiralia</taxon>
        <taxon>Lophotrochozoa</taxon>
        <taxon>Mollusca</taxon>
        <taxon>Gastropoda</taxon>
        <taxon>Heterobranchia</taxon>
        <taxon>Euthyneura</taxon>
        <taxon>Panpulmonata</taxon>
        <taxon>Eupulmonata</taxon>
        <taxon>Stylommatophora</taxon>
        <taxon>Helicina</taxon>
        <taxon>Helicoidea</taxon>
        <taxon>Geomitridae</taxon>
        <taxon>Candidula</taxon>
    </lineage>
</organism>
<dbReference type="EMBL" id="CAJHNH020002794">
    <property type="protein sequence ID" value="CAG5127796.1"/>
    <property type="molecule type" value="Genomic_DNA"/>
</dbReference>
<comment type="caution">
    <text evidence="2">The sequence shown here is derived from an EMBL/GenBank/DDBJ whole genome shotgun (WGS) entry which is preliminary data.</text>
</comment>
<protein>
    <submittedName>
        <fullName evidence="2">Uncharacterized protein</fullName>
    </submittedName>
</protein>
<reference evidence="2" key="1">
    <citation type="submission" date="2021-04" db="EMBL/GenBank/DDBJ databases">
        <authorList>
            <consortium name="Molecular Ecology Group"/>
        </authorList>
    </citation>
    <scope>NUCLEOTIDE SEQUENCE</scope>
</reference>
<feature type="coiled-coil region" evidence="1">
    <location>
        <begin position="30"/>
        <end position="242"/>
    </location>
</feature>
<evidence type="ECO:0000313" key="3">
    <source>
        <dbReference type="Proteomes" id="UP000678393"/>
    </source>
</evidence>
<feature type="non-terminal residue" evidence="2">
    <location>
        <position position="332"/>
    </location>
</feature>
<dbReference type="AlphaFoldDB" id="A0A8S3ZKM1"/>
<keyword evidence="1" id="KW-0175">Coiled coil</keyword>
<sequence length="332" mass="39285">TWKNTQLGDEMIRRLQNEGLEAAIEKQQYIDRLQSEVLALSEEKMKTEELERVNQELEKEKEKLESFTKEIQEEYDKIKDELEETNMLVKQVEDDRVALKLSMQQQSQQLENLNKDKQRILEELKQSMAGQTTLSQEKRSLSQRTEKLQLQLLEIENQTKSIEDEKITAEMRLRDNQERLDQLEEEKTAISEHAFELETTIHDLVTQKELTEKELKEEIRARISAEERLKEAERSLKCLDSAVESQAHRIESEAKEEMTVNVRKLKDFFEDLAEEARITSEKPLIIRNGVMARKTIARRAKTVKYENNRKRSRIYFSCFFLNPYQTPPGIYN</sequence>
<dbReference type="Proteomes" id="UP000678393">
    <property type="component" value="Unassembled WGS sequence"/>
</dbReference>
<keyword evidence="3" id="KW-1185">Reference proteome</keyword>
<dbReference type="OrthoDB" id="185175at2759"/>
<evidence type="ECO:0000313" key="2">
    <source>
        <dbReference type="EMBL" id="CAG5127796.1"/>
    </source>
</evidence>
<gene>
    <name evidence="2" type="ORF">CUNI_LOCUS13354</name>
</gene>
<name>A0A8S3ZKM1_9EUPU</name>